<name>A0ABT3Y2R7_9FLAO</name>
<sequence length="116" mass="13549">MKKLFTISSIFMLLLFSQNTTAQEKQTIKSFTFKSDKSKKNVEEKTTIYEGNVMMKDENISFENAEKVIYDPENGTYTIYHPKNFKILAAKSVHKTGKREDSHVIIYNYKEESVTF</sequence>
<keyword evidence="1" id="KW-0732">Signal</keyword>
<comment type="caution">
    <text evidence="2">The sequence shown here is derived from an EMBL/GenBank/DDBJ whole genome shotgun (WGS) entry which is preliminary data.</text>
</comment>
<dbReference type="RefSeq" id="WP_267281008.1">
    <property type="nucleotide sequence ID" value="NZ_JAOVZV010000008.1"/>
</dbReference>
<proteinExistence type="predicted"/>
<dbReference type="Proteomes" id="UP001070176">
    <property type="component" value="Unassembled WGS sequence"/>
</dbReference>
<accession>A0ABT3Y2R7</accession>
<protein>
    <recommendedName>
        <fullName evidence="4">Organic solvent tolerance-like N-terminal domain-containing protein</fullName>
    </recommendedName>
</protein>
<dbReference type="EMBL" id="JAOVZV010000008">
    <property type="protein sequence ID" value="MCX8532439.1"/>
    <property type="molecule type" value="Genomic_DNA"/>
</dbReference>
<evidence type="ECO:0008006" key="4">
    <source>
        <dbReference type="Google" id="ProtNLM"/>
    </source>
</evidence>
<organism evidence="2 3">
    <name type="scientific">Chryseobacterium luquanense</name>
    <dbReference type="NCBI Taxonomy" id="2983766"/>
    <lineage>
        <taxon>Bacteria</taxon>
        <taxon>Pseudomonadati</taxon>
        <taxon>Bacteroidota</taxon>
        <taxon>Flavobacteriia</taxon>
        <taxon>Flavobacteriales</taxon>
        <taxon>Weeksellaceae</taxon>
        <taxon>Chryseobacterium group</taxon>
        <taxon>Chryseobacterium</taxon>
    </lineage>
</organism>
<keyword evidence="3" id="KW-1185">Reference proteome</keyword>
<evidence type="ECO:0000313" key="2">
    <source>
        <dbReference type="EMBL" id="MCX8532439.1"/>
    </source>
</evidence>
<evidence type="ECO:0000313" key="3">
    <source>
        <dbReference type="Proteomes" id="UP001070176"/>
    </source>
</evidence>
<gene>
    <name evidence="2" type="ORF">OEA66_08750</name>
</gene>
<reference evidence="2" key="1">
    <citation type="submission" date="2022-10" db="EMBL/GenBank/DDBJ databases">
        <title>Chryseobacterium sp. nov., a novel bacterial species.</title>
        <authorList>
            <person name="Cao Y."/>
        </authorList>
    </citation>
    <scope>NUCLEOTIDE SEQUENCE</scope>
    <source>
        <strain evidence="2">KC 927</strain>
    </source>
</reference>
<feature type="chain" id="PRO_5047412015" description="Organic solvent tolerance-like N-terminal domain-containing protein" evidence="1">
    <location>
        <begin position="23"/>
        <end position="116"/>
    </location>
</feature>
<feature type="signal peptide" evidence="1">
    <location>
        <begin position="1"/>
        <end position="22"/>
    </location>
</feature>
<evidence type="ECO:0000256" key="1">
    <source>
        <dbReference type="SAM" id="SignalP"/>
    </source>
</evidence>